<proteinExistence type="predicted"/>
<gene>
    <name evidence="2" type="ORF">BDBG_08534</name>
</gene>
<protein>
    <submittedName>
        <fullName evidence="2">Uncharacterized protein</fullName>
    </submittedName>
</protein>
<dbReference type="EMBL" id="GG657471">
    <property type="protein sequence ID" value="OAT13308.1"/>
    <property type="molecule type" value="Genomic_DNA"/>
</dbReference>
<evidence type="ECO:0000313" key="3">
    <source>
        <dbReference type="Proteomes" id="UP000002038"/>
    </source>
</evidence>
<organism evidence="2 3">
    <name type="scientific">Blastomyces gilchristii (strain SLH14081)</name>
    <name type="common">Blastomyces dermatitidis</name>
    <dbReference type="NCBI Taxonomy" id="559298"/>
    <lineage>
        <taxon>Eukaryota</taxon>
        <taxon>Fungi</taxon>
        <taxon>Dikarya</taxon>
        <taxon>Ascomycota</taxon>
        <taxon>Pezizomycotina</taxon>
        <taxon>Eurotiomycetes</taxon>
        <taxon>Eurotiomycetidae</taxon>
        <taxon>Onygenales</taxon>
        <taxon>Ajellomycetaceae</taxon>
        <taxon>Blastomyces</taxon>
    </lineage>
</organism>
<dbReference type="RefSeq" id="XP_031580823.1">
    <property type="nucleotide sequence ID" value="XM_031723606.1"/>
</dbReference>
<dbReference type="CDD" id="cd09620">
    <property type="entry name" value="CBM9_like_3"/>
    <property type="match status" value="1"/>
</dbReference>
<feature type="region of interest" description="Disordered" evidence="1">
    <location>
        <begin position="1"/>
        <end position="21"/>
    </location>
</feature>
<name>A0A179V1L2_BLAGS</name>
<dbReference type="OrthoDB" id="61321at2759"/>
<accession>A0A179V1L2</accession>
<reference evidence="3" key="1">
    <citation type="journal article" date="2015" name="PLoS Genet.">
        <title>The dynamic genome and transcriptome of the human fungal pathogen Blastomyces and close relative Emmonsia.</title>
        <authorList>
            <person name="Munoz J.F."/>
            <person name="Gauthier G.M."/>
            <person name="Desjardins C.A."/>
            <person name="Gallo J.E."/>
            <person name="Holder J."/>
            <person name="Sullivan T.D."/>
            <person name="Marty A.J."/>
            <person name="Carmen J.C."/>
            <person name="Chen Z."/>
            <person name="Ding L."/>
            <person name="Gujja S."/>
            <person name="Magrini V."/>
            <person name="Misas E."/>
            <person name="Mitreva M."/>
            <person name="Priest M."/>
            <person name="Saif S."/>
            <person name="Whiston E.A."/>
            <person name="Young S."/>
            <person name="Zeng Q."/>
            <person name="Goldman W.E."/>
            <person name="Mardis E.R."/>
            <person name="Taylor J.W."/>
            <person name="McEwen J.G."/>
            <person name="Clay O.K."/>
            <person name="Klein B.S."/>
            <person name="Cuomo C.A."/>
        </authorList>
    </citation>
    <scope>NUCLEOTIDE SEQUENCE [LARGE SCALE GENOMIC DNA]</scope>
    <source>
        <strain evidence="3">SLH14081</strain>
    </source>
</reference>
<keyword evidence="3" id="KW-1185">Reference proteome</keyword>
<dbReference type="VEuPathDB" id="FungiDB:BDBG_08534"/>
<dbReference type="Gene3D" id="2.60.40.1190">
    <property type="match status" value="1"/>
</dbReference>
<dbReference type="KEGG" id="bgh:BDBG_08534"/>
<dbReference type="AlphaFoldDB" id="A0A179V1L2"/>
<evidence type="ECO:0000256" key="1">
    <source>
        <dbReference type="SAM" id="MobiDB-lite"/>
    </source>
</evidence>
<dbReference type="GeneID" id="42528257"/>
<sequence>MDMDATLPRIKTQSRQHLKPRTAPQPFVPAVAGYSAMLRKAIRQLCLESKSALLYATCNRSVCMHLVSCRTTLQNPVTLTKERPGFNIPRLLLGSACNKSSLPGAIYMRQPVRELKASSFFFHLIGLLSLQHLPESITLVTYIHSATIMLLNSLLLCALGAAMTVSVDAEVLSDHGRDQKLPSVTVPECPRKGKVVFDKSVPEGLKFPKTQVDLCYSSETSKISPMLHLTFTAYDEKDFHFDPKQGTNDDIWKYSVMEAFIQRGDDAPQTYLEFEVNPNNVTYQSFIYNPSRVRAPNTPLDHAFISDPFGNEMFAETHTQSQSEDLEV</sequence>
<dbReference type="Proteomes" id="UP000002038">
    <property type="component" value="Unassembled WGS sequence"/>
</dbReference>
<evidence type="ECO:0000313" key="2">
    <source>
        <dbReference type="EMBL" id="OAT13308.1"/>
    </source>
</evidence>